<dbReference type="OrthoDB" id="3351939at2759"/>
<name>A0A0H2RUS2_9AGAM</name>
<evidence type="ECO:0000259" key="1">
    <source>
        <dbReference type="Pfam" id="PF12937"/>
    </source>
</evidence>
<protein>
    <recommendedName>
        <fullName evidence="1">F-box domain-containing protein</fullName>
    </recommendedName>
</protein>
<dbReference type="InParanoid" id="A0A0H2RUS2"/>
<organism evidence="2 3">
    <name type="scientific">Schizopora paradoxa</name>
    <dbReference type="NCBI Taxonomy" id="27342"/>
    <lineage>
        <taxon>Eukaryota</taxon>
        <taxon>Fungi</taxon>
        <taxon>Dikarya</taxon>
        <taxon>Basidiomycota</taxon>
        <taxon>Agaricomycotina</taxon>
        <taxon>Agaricomycetes</taxon>
        <taxon>Hymenochaetales</taxon>
        <taxon>Schizoporaceae</taxon>
        <taxon>Schizopora</taxon>
    </lineage>
</organism>
<dbReference type="AlphaFoldDB" id="A0A0H2RUS2"/>
<proteinExistence type="predicted"/>
<dbReference type="EMBL" id="KQ085925">
    <property type="protein sequence ID" value="KLO15775.1"/>
    <property type="molecule type" value="Genomic_DNA"/>
</dbReference>
<feature type="domain" description="F-box" evidence="1">
    <location>
        <begin position="93"/>
        <end position="160"/>
    </location>
</feature>
<evidence type="ECO:0000313" key="3">
    <source>
        <dbReference type="Proteomes" id="UP000053477"/>
    </source>
</evidence>
<dbReference type="Pfam" id="PF12937">
    <property type="entry name" value="F-box-like"/>
    <property type="match status" value="1"/>
</dbReference>
<accession>A0A0H2RUS2</accession>
<dbReference type="Proteomes" id="UP000053477">
    <property type="component" value="Unassembled WGS sequence"/>
</dbReference>
<reference evidence="2 3" key="1">
    <citation type="submission" date="2015-04" db="EMBL/GenBank/DDBJ databases">
        <title>Complete genome sequence of Schizopora paradoxa KUC8140, a cosmopolitan wood degrader in East Asia.</title>
        <authorList>
            <consortium name="DOE Joint Genome Institute"/>
            <person name="Min B."/>
            <person name="Park H."/>
            <person name="Jang Y."/>
            <person name="Kim J.-J."/>
            <person name="Kim K.H."/>
            <person name="Pangilinan J."/>
            <person name="Lipzen A."/>
            <person name="Riley R."/>
            <person name="Grigoriev I.V."/>
            <person name="Spatafora J.W."/>
            <person name="Choi I.-G."/>
        </authorList>
    </citation>
    <scope>NUCLEOTIDE SEQUENCE [LARGE SCALE GENOMIC DNA]</scope>
    <source>
        <strain evidence="2 3">KUC8140</strain>
    </source>
</reference>
<dbReference type="Gene3D" id="1.20.1280.50">
    <property type="match status" value="1"/>
</dbReference>
<dbReference type="SUPFAM" id="SSF81383">
    <property type="entry name" value="F-box domain"/>
    <property type="match status" value="1"/>
</dbReference>
<evidence type="ECO:0000313" key="2">
    <source>
        <dbReference type="EMBL" id="KLO15775.1"/>
    </source>
</evidence>
<dbReference type="InterPro" id="IPR001810">
    <property type="entry name" value="F-box_dom"/>
</dbReference>
<gene>
    <name evidence="2" type="ORF">SCHPADRAFT_249099</name>
</gene>
<sequence length="683" mass="77475">MIRYDQTTRVAFFLLHHNLFAHFKPRDNNDCGSVAVNTRMHIFIEHFSSRRPQQYSFLHHHTLKLFCMGREHSALRMSVTDLRRLNQRLLVVALPAETLLQIFEYLVKYYLETSGFATSDHYSRSKLPKDVHVLLVLSQVCSAWRAVAVNAPKLWATVCFTGSRASQSLAQIFVRRVGSRTPMNIAMRTDSKLQPEYDPMSMLADVFPDGIRNVKTMMLRVGYPDPNIAILDKPADQLESLTIVGIKKGFFTFPEIPFAGSSPNLRQLSLDNLYIQPAIVLKNITRLSLSGIFVQPLEGTRSSIRVLFLLKRLKDCLGLEKLVLSAIGPQILKKTDLKHIKNDGDFPIYFPFLREICLMEFLSPITPFAILKAIRTPSLSSLYISHGGATFVDDIKDIIPDEIRFNDEAPSAHAACISVAAVESDRTDLNLRTIANWDDVHFECPDVDWFGALRWPYFYCDCDACPPSNLPHTDFEMGTHHFCYSAASARQRPEYMDDEMLVNSALSIMMHFIPQNISMVTIDDALQTFQTFPFEEMLVHFDKIRCLEIRDYCDHIYRPDRFMSVFEEFARRSGDSAPLPHLEALMLGNMELGPDSDSQRAPAFISLCHFLEKRQRHKRPLLYLRLFHSQVTPKMLKKLQKLVLNVSYDGLGNGGATAAELETVLAEATGLPEGAIKDGGGGE</sequence>
<dbReference type="InterPro" id="IPR036047">
    <property type="entry name" value="F-box-like_dom_sf"/>
</dbReference>
<keyword evidence="3" id="KW-1185">Reference proteome</keyword>